<keyword evidence="12" id="KW-1185">Reference proteome</keyword>
<evidence type="ECO:0000256" key="7">
    <source>
        <dbReference type="ARBA" id="ARBA00030407"/>
    </source>
</evidence>
<dbReference type="InterPro" id="IPR003448">
    <property type="entry name" value="Mopterin_biosynth_MoaE"/>
</dbReference>
<comment type="subunit">
    <text evidence="5">Heterotetramer of 2 MoaD subunits and 2 MoaE subunits. Also stable as homodimer. The enzyme changes between these two forms during catalysis.</text>
</comment>
<name>A0A5K7YPB3_9BACT</name>
<evidence type="ECO:0000256" key="8">
    <source>
        <dbReference type="ARBA" id="ARBA00030781"/>
    </source>
</evidence>
<evidence type="ECO:0000256" key="10">
    <source>
        <dbReference type="ARBA" id="ARBA00049878"/>
    </source>
</evidence>
<accession>A0A5K7YPB3</accession>
<dbReference type="RefSeq" id="WP_155318196.1">
    <property type="nucleotide sequence ID" value="NZ_AP021874.1"/>
</dbReference>
<dbReference type="AlphaFoldDB" id="A0A5K7YPB3"/>
<comment type="catalytic activity">
    <reaction evidence="10">
        <text>2 [molybdopterin-synthase sulfur-carrier protein]-C-terminal-Gly-aminoethanethioate + cyclic pyranopterin phosphate + H2O = molybdopterin + 2 [molybdopterin-synthase sulfur-carrier protein]-C-terminal Gly-Gly + 2 H(+)</text>
        <dbReference type="Rhea" id="RHEA:26333"/>
        <dbReference type="Rhea" id="RHEA-COMP:12202"/>
        <dbReference type="Rhea" id="RHEA-COMP:19907"/>
        <dbReference type="ChEBI" id="CHEBI:15377"/>
        <dbReference type="ChEBI" id="CHEBI:15378"/>
        <dbReference type="ChEBI" id="CHEBI:58698"/>
        <dbReference type="ChEBI" id="CHEBI:59648"/>
        <dbReference type="ChEBI" id="CHEBI:90778"/>
        <dbReference type="ChEBI" id="CHEBI:232372"/>
        <dbReference type="EC" id="2.8.1.12"/>
    </reaction>
</comment>
<evidence type="ECO:0000256" key="6">
    <source>
        <dbReference type="ARBA" id="ARBA00029745"/>
    </source>
</evidence>
<dbReference type="OrthoDB" id="9786032at2"/>
<organism evidence="11 12">
    <name type="scientific">Desulfosarcina alkanivorans</name>
    <dbReference type="NCBI Taxonomy" id="571177"/>
    <lineage>
        <taxon>Bacteria</taxon>
        <taxon>Pseudomonadati</taxon>
        <taxon>Thermodesulfobacteriota</taxon>
        <taxon>Desulfobacteria</taxon>
        <taxon>Desulfobacterales</taxon>
        <taxon>Desulfosarcinaceae</taxon>
        <taxon>Desulfosarcina</taxon>
    </lineage>
</organism>
<dbReference type="InterPro" id="IPR036563">
    <property type="entry name" value="MoaE_sf"/>
</dbReference>
<dbReference type="KEGG" id="dalk:DSCA_41630"/>
<evidence type="ECO:0000256" key="4">
    <source>
        <dbReference type="ARBA" id="ARBA00013858"/>
    </source>
</evidence>
<evidence type="ECO:0000256" key="2">
    <source>
        <dbReference type="ARBA" id="ARBA00005426"/>
    </source>
</evidence>
<gene>
    <name evidence="11" type="ORF">DSCA_41630</name>
</gene>
<reference evidence="11 12" key="1">
    <citation type="submission" date="2019-11" db="EMBL/GenBank/DDBJ databases">
        <title>Comparative genomics of hydrocarbon-degrading Desulfosarcina strains.</title>
        <authorList>
            <person name="Watanabe M."/>
            <person name="Kojima H."/>
            <person name="Fukui M."/>
        </authorList>
    </citation>
    <scope>NUCLEOTIDE SEQUENCE [LARGE SCALE GENOMIC DNA]</scope>
    <source>
        <strain evidence="11 12">PL12</strain>
    </source>
</reference>
<protein>
    <recommendedName>
        <fullName evidence="4">Molybdopterin synthase catalytic subunit</fullName>
        <ecNumber evidence="3">2.8.1.12</ecNumber>
    </recommendedName>
    <alternativeName>
        <fullName evidence="8">MPT synthase subunit 2</fullName>
    </alternativeName>
    <alternativeName>
        <fullName evidence="6">Molybdenum cofactor biosynthesis protein E</fullName>
    </alternativeName>
    <alternativeName>
        <fullName evidence="7">Molybdopterin-converting factor large subunit</fullName>
    </alternativeName>
    <alternativeName>
        <fullName evidence="9">Molybdopterin-converting factor subunit 2</fullName>
    </alternativeName>
</protein>
<dbReference type="EMBL" id="AP021874">
    <property type="protein sequence ID" value="BBO70233.1"/>
    <property type="molecule type" value="Genomic_DNA"/>
</dbReference>
<evidence type="ECO:0000256" key="1">
    <source>
        <dbReference type="ARBA" id="ARBA00005046"/>
    </source>
</evidence>
<dbReference type="Gene3D" id="3.90.1170.40">
    <property type="entry name" value="Molybdopterin biosynthesis MoaE subunit"/>
    <property type="match status" value="1"/>
</dbReference>
<dbReference type="EC" id="2.8.1.12" evidence="3"/>
<evidence type="ECO:0000256" key="3">
    <source>
        <dbReference type="ARBA" id="ARBA00011950"/>
    </source>
</evidence>
<evidence type="ECO:0000313" key="11">
    <source>
        <dbReference type="EMBL" id="BBO70233.1"/>
    </source>
</evidence>
<dbReference type="SUPFAM" id="SSF54690">
    <property type="entry name" value="Molybdopterin synthase subunit MoaE"/>
    <property type="match status" value="1"/>
</dbReference>
<evidence type="ECO:0000256" key="9">
    <source>
        <dbReference type="ARBA" id="ARBA00032474"/>
    </source>
</evidence>
<comment type="similarity">
    <text evidence="2">Belongs to the MoaE family.</text>
</comment>
<sequence length="119" mass="13159">MNADKLISKIKHHPAYDRVGMILCHNGVVRGTSRDGRRVTGLRVAVDRKRLDLVLAEHRRRPGIVDIQVEIAADTDLVVGDDVMMLVVAGDIRENVIDVLTDTLNAVKTTVTAKTEFFA</sequence>
<evidence type="ECO:0000313" key="12">
    <source>
        <dbReference type="Proteomes" id="UP000427906"/>
    </source>
</evidence>
<dbReference type="GO" id="GO:0006777">
    <property type="term" value="P:Mo-molybdopterin cofactor biosynthetic process"/>
    <property type="evidence" value="ECO:0007669"/>
    <property type="project" value="InterPro"/>
</dbReference>
<evidence type="ECO:0000256" key="5">
    <source>
        <dbReference type="ARBA" id="ARBA00026066"/>
    </source>
</evidence>
<comment type="pathway">
    <text evidence="1">Cofactor biosynthesis; molybdopterin biosynthesis.</text>
</comment>
<dbReference type="Proteomes" id="UP000427906">
    <property type="component" value="Chromosome"/>
</dbReference>
<proteinExistence type="inferred from homology"/>
<dbReference type="Pfam" id="PF02391">
    <property type="entry name" value="MoaE"/>
    <property type="match status" value="1"/>
</dbReference>
<dbReference type="GO" id="GO:0030366">
    <property type="term" value="F:molybdopterin synthase activity"/>
    <property type="evidence" value="ECO:0007669"/>
    <property type="project" value="UniProtKB-EC"/>
</dbReference>